<dbReference type="PANTHER" id="PTHR21716:SF15">
    <property type="entry name" value="TRANSPORT PROTEIN YRRI-RELATED"/>
    <property type="match status" value="1"/>
</dbReference>
<evidence type="ECO:0000256" key="1">
    <source>
        <dbReference type="ARBA" id="ARBA00004141"/>
    </source>
</evidence>
<dbReference type="GO" id="GO:0016020">
    <property type="term" value="C:membrane"/>
    <property type="evidence" value="ECO:0007669"/>
    <property type="project" value="UniProtKB-SubCell"/>
</dbReference>
<feature type="transmembrane region" description="Helical" evidence="6">
    <location>
        <begin position="270"/>
        <end position="294"/>
    </location>
</feature>
<keyword evidence="4 6" id="KW-1133">Transmembrane helix</keyword>
<evidence type="ECO:0000256" key="5">
    <source>
        <dbReference type="ARBA" id="ARBA00023136"/>
    </source>
</evidence>
<feature type="transmembrane region" description="Helical" evidence="6">
    <location>
        <begin position="306"/>
        <end position="335"/>
    </location>
</feature>
<comment type="subcellular location">
    <subcellularLocation>
        <location evidence="1">Membrane</location>
        <topology evidence="1">Multi-pass membrane protein</topology>
    </subcellularLocation>
</comment>
<dbReference type="EMBL" id="CP162599">
    <property type="protein sequence ID" value="XDK34544.1"/>
    <property type="molecule type" value="Genomic_DNA"/>
</dbReference>
<feature type="transmembrane region" description="Helical" evidence="6">
    <location>
        <begin position="212"/>
        <end position="229"/>
    </location>
</feature>
<evidence type="ECO:0000256" key="2">
    <source>
        <dbReference type="ARBA" id="ARBA00009773"/>
    </source>
</evidence>
<dbReference type="GO" id="GO:0055085">
    <property type="term" value="P:transmembrane transport"/>
    <property type="evidence" value="ECO:0007669"/>
    <property type="project" value="TreeGrafter"/>
</dbReference>
<keyword evidence="5 6" id="KW-0472">Membrane</keyword>
<evidence type="ECO:0000256" key="3">
    <source>
        <dbReference type="ARBA" id="ARBA00022692"/>
    </source>
</evidence>
<feature type="transmembrane region" description="Helical" evidence="6">
    <location>
        <begin position="235"/>
        <end position="263"/>
    </location>
</feature>
<feature type="transmembrane region" description="Helical" evidence="6">
    <location>
        <begin position="153"/>
        <end position="171"/>
    </location>
</feature>
<feature type="transmembrane region" description="Helical" evidence="6">
    <location>
        <begin position="64"/>
        <end position="85"/>
    </location>
</feature>
<gene>
    <name evidence="7" type="ORF">AB4Y30_10395</name>
</gene>
<evidence type="ECO:0000313" key="7">
    <source>
        <dbReference type="EMBL" id="XDK34544.1"/>
    </source>
</evidence>
<dbReference type="InterPro" id="IPR002549">
    <property type="entry name" value="AI-2E-like"/>
</dbReference>
<proteinExistence type="inferred from homology"/>
<dbReference type="AlphaFoldDB" id="A0AB39HW60"/>
<comment type="similarity">
    <text evidence="2">Belongs to the autoinducer-2 exporter (AI-2E) (TC 2.A.86) family.</text>
</comment>
<reference evidence="7" key="1">
    <citation type="submission" date="2024-07" db="EMBL/GenBank/DDBJ databases">
        <title>Halotolerant mesophilic bacterium Ornithinibacillus sp. 4-3, sp. nov., isolated from soil.</title>
        <authorList>
            <person name="Sidarenka A.V."/>
            <person name="Guliayeva D.E."/>
            <person name="Leanovich S.I."/>
            <person name="Hileuskaya K.S."/>
            <person name="Akhremchuk A.E."/>
            <person name="Sikolenko M.A."/>
            <person name="Valentovich L.N."/>
        </authorList>
    </citation>
    <scope>NUCLEOTIDE SEQUENCE</scope>
    <source>
        <strain evidence="7">4-3</strain>
    </source>
</reference>
<feature type="transmembrane region" description="Helical" evidence="6">
    <location>
        <begin position="32"/>
        <end position="52"/>
    </location>
</feature>
<organism evidence="7">
    <name type="scientific">Ornithinibacillus sp. 4-3</name>
    <dbReference type="NCBI Taxonomy" id="3231488"/>
    <lineage>
        <taxon>Bacteria</taxon>
        <taxon>Bacillati</taxon>
        <taxon>Bacillota</taxon>
        <taxon>Bacilli</taxon>
        <taxon>Bacillales</taxon>
        <taxon>Bacillaceae</taxon>
        <taxon>Ornithinibacillus</taxon>
    </lineage>
</organism>
<evidence type="ECO:0000256" key="4">
    <source>
        <dbReference type="ARBA" id="ARBA00022989"/>
    </source>
</evidence>
<protein>
    <submittedName>
        <fullName evidence="7">AI-2E family transporter</fullName>
    </submittedName>
</protein>
<name>A0AB39HW60_9BACI</name>
<dbReference type="Pfam" id="PF01594">
    <property type="entry name" value="AI-2E_transport"/>
    <property type="match status" value="1"/>
</dbReference>
<accession>A0AB39HW60</accession>
<dbReference type="RefSeq" id="WP_368655214.1">
    <property type="nucleotide sequence ID" value="NZ_CP162599.1"/>
</dbReference>
<keyword evidence="3 6" id="KW-0812">Transmembrane</keyword>
<dbReference type="PANTHER" id="PTHR21716">
    <property type="entry name" value="TRANSMEMBRANE PROTEIN"/>
    <property type="match status" value="1"/>
</dbReference>
<evidence type="ECO:0000256" key="6">
    <source>
        <dbReference type="SAM" id="Phobius"/>
    </source>
</evidence>
<sequence>MLFLFVCLLALLVLFVLQKLFPVYTTILRIIWNILLPFLIAGLIAYILHPLINKLNTWKLPKSFSILLIYLLFFGGGALAIYYFYPIFLVEMEELSERLPKFIQEYDHVVENIYASASFLPEAMQERITQFIHGLEHTISDKLTMFMEKTTKLFDWLLIVLIVPVLVFYLLKDFEDVTRFMKKFISSKYHVQVKEICHIIDVHFGNYLRGQLLVSAFIIFSTYIIFDLFQLKYALLLAIILGVTNLIPYFGPLIGAIPAIIVAMTMSKTMIIVVIVTILGTQLIENSFISPYVIGKMTKIHPITIILALLIGGQIGGIIGMVLIVPIVTIGYAIIKNLPRLRQSV</sequence>